<evidence type="ECO:0000256" key="4">
    <source>
        <dbReference type="SAM" id="SignalP"/>
    </source>
</evidence>
<evidence type="ECO:0000313" key="7">
    <source>
        <dbReference type="Proteomes" id="UP000698924"/>
    </source>
</evidence>
<proteinExistence type="inferred from homology"/>
<dbReference type="Gene3D" id="3.30.1120.10">
    <property type="match status" value="1"/>
</dbReference>
<keyword evidence="7" id="KW-1185">Reference proteome</keyword>
<dbReference type="SUPFAM" id="SSF53649">
    <property type="entry name" value="Alkaline phosphatase-like"/>
    <property type="match status" value="1"/>
</dbReference>
<evidence type="ECO:0000256" key="3">
    <source>
        <dbReference type="PIRSR" id="PIRSR600917-52"/>
    </source>
</evidence>
<feature type="chain" id="PRO_5041401213" evidence="4">
    <location>
        <begin position="24"/>
        <end position="500"/>
    </location>
</feature>
<dbReference type="AlphaFoldDB" id="A0AA41DAF1"/>
<dbReference type="GO" id="GO:0016787">
    <property type="term" value="F:hydrolase activity"/>
    <property type="evidence" value="ECO:0007669"/>
    <property type="project" value="UniProtKB-KW"/>
</dbReference>
<dbReference type="Pfam" id="PF00884">
    <property type="entry name" value="Sulfatase"/>
    <property type="match status" value="1"/>
</dbReference>
<protein>
    <submittedName>
        <fullName evidence="6">Arylsulfatase</fullName>
    </submittedName>
</protein>
<dbReference type="EMBL" id="JACJMO010000006">
    <property type="protein sequence ID" value="MBM6857252.1"/>
    <property type="molecule type" value="Genomic_DNA"/>
</dbReference>
<dbReference type="InterPro" id="IPR017850">
    <property type="entry name" value="Alkaline_phosphatase_core_sf"/>
</dbReference>
<dbReference type="PROSITE" id="PS00149">
    <property type="entry name" value="SULFATASE_2"/>
    <property type="match status" value="1"/>
</dbReference>
<dbReference type="InterPro" id="IPR052701">
    <property type="entry name" value="GAG_Ulvan_Degrading_Sulfatases"/>
</dbReference>
<comment type="PTM">
    <text evidence="3">The conversion to 3-oxoalanine (also known as C-formylglycine, FGly), of a serine or cysteine residue in prokaryotes and of a cysteine residue in eukaryotes, is critical for catalytic activity.</text>
</comment>
<gene>
    <name evidence="6" type="ORF">H6D15_06495</name>
</gene>
<dbReference type="Gene3D" id="3.40.720.10">
    <property type="entry name" value="Alkaline Phosphatase, subunit A"/>
    <property type="match status" value="1"/>
</dbReference>
<evidence type="ECO:0000313" key="6">
    <source>
        <dbReference type="EMBL" id="MBM6857252.1"/>
    </source>
</evidence>
<accession>A0AA41DAF1</accession>
<keyword evidence="4" id="KW-0732">Signal</keyword>
<comment type="caution">
    <text evidence="6">The sequence shown here is derived from an EMBL/GenBank/DDBJ whole genome shotgun (WGS) entry which is preliminary data.</text>
</comment>
<evidence type="ECO:0000256" key="2">
    <source>
        <dbReference type="ARBA" id="ARBA00022801"/>
    </source>
</evidence>
<sequence length="500" mass="56199">MKHAIPFYLSLLAFPLLSDALYAQDRQMPNVIFILADDIGYTDFGCYGATRIKTPAVDQLAAEGVRFTYAYAPASTSSPSRYALLTGEYAWRKNVGILPADAPLSIDPARMTLPGFLKKHGYRTGLVGKWHLGLGEKGTPVDFNEDIQAGPLAVGFDYAYYFPATNDRVPCVYIENTRVVGLESVDPITVSYRRKVGDDPTGHEHPELLKLKPHLGHDATIVNGISRIGWMAGGEKARWKDEEMAFVLLERAKAFVQEHAGEPFFLYYAPHNAHEPRVPSEAFRGKSAAGIYGDVIEEFDYCVGELVKTLKENNLYDNTLVVISSDNGPMIKEGYKDGALENMNGHDPYGGLRGQKYSLYEAGTRVPFIFSWPERIRKPFVQKECFTYLDMLSTFAGLLELPIAPEEANDSKDASDLFLKRDAGPYREYVMIQNNGGQIAIRKDNWKFIPATQNRGAELYDLDRDPSELHDLTNAYPEKVTQLQKYVERDYKKNVNKQTK</sequence>
<feature type="domain" description="Sulfatase N-terminal" evidence="5">
    <location>
        <begin position="29"/>
        <end position="399"/>
    </location>
</feature>
<dbReference type="CDD" id="cd16143">
    <property type="entry name" value="ARS_like"/>
    <property type="match status" value="1"/>
</dbReference>
<comment type="similarity">
    <text evidence="1">Belongs to the sulfatase family.</text>
</comment>
<evidence type="ECO:0000256" key="1">
    <source>
        <dbReference type="ARBA" id="ARBA00008779"/>
    </source>
</evidence>
<name>A0AA41DAF1_9BACT</name>
<dbReference type="InterPro" id="IPR024607">
    <property type="entry name" value="Sulfatase_CS"/>
</dbReference>
<evidence type="ECO:0000259" key="5">
    <source>
        <dbReference type="Pfam" id="PF00884"/>
    </source>
</evidence>
<keyword evidence="2" id="KW-0378">Hydrolase</keyword>
<dbReference type="InterPro" id="IPR000917">
    <property type="entry name" value="Sulfatase_N"/>
</dbReference>
<reference evidence="6 7" key="1">
    <citation type="journal article" date="2021" name="Sci. Rep.">
        <title>The distribution of antibiotic resistance genes in chicken gut microbiota commensals.</title>
        <authorList>
            <person name="Juricova H."/>
            <person name="Matiasovicova J."/>
            <person name="Kubasova T."/>
            <person name="Cejkova D."/>
            <person name="Rychlik I."/>
        </authorList>
    </citation>
    <scope>NUCLEOTIDE SEQUENCE [LARGE SCALE GENOMIC DNA]</scope>
    <source>
        <strain evidence="6 7">An421</strain>
    </source>
</reference>
<dbReference type="PROSITE" id="PS00523">
    <property type="entry name" value="SULFATASE_1"/>
    <property type="match status" value="1"/>
</dbReference>
<feature type="modified residue" description="3-oxoalanine (Ser)" evidence="3">
    <location>
        <position position="77"/>
    </location>
</feature>
<dbReference type="RefSeq" id="WP_204971495.1">
    <property type="nucleotide sequence ID" value="NZ_JAAZTS010000006.1"/>
</dbReference>
<dbReference type="PANTHER" id="PTHR43751">
    <property type="entry name" value="SULFATASE"/>
    <property type="match status" value="1"/>
</dbReference>
<organism evidence="6 7">
    <name type="scientific">Caecibacteroides pullorum</name>
    <dbReference type="NCBI Taxonomy" id="2725562"/>
    <lineage>
        <taxon>Bacteria</taxon>
        <taxon>Pseudomonadati</taxon>
        <taxon>Bacteroidota</taxon>
        <taxon>Bacteroidia</taxon>
        <taxon>Bacteroidales</taxon>
        <taxon>Bacteroidaceae</taxon>
        <taxon>Caecibacteroides</taxon>
    </lineage>
</organism>
<dbReference type="Proteomes" id="UP000698924">
    <property type="component" value="Unassembled WGS sequence"/>
</dbReference>
<feature type="signal peptide" evidence="4">
    <location>
        <begin position="1"/>
        <end position="23"/>
    </location>
</feature>
<dbReference type="PANTHER" id="PTHR43751:SF6">
    <property type="entry name" value="N-ACETYLGALACTOSAMINE-6-O-SULFATASE"/>
    <property type="match status" value="1"/>
</dbReference>